<feature type="domain" description="DUF2007" evidence="1">
    <location>
        <begin position="1"/>
        <end position="65"/>
    </location>
</feature>
<dbReference type="PATRIC" id="fig|1514904.3.peg.714"/>
<comment type="caution">
    <text evidence="2">The sequence shown here is derived from an EMBL/GenBank/DDBJ whole genome shotgun (WGS) entry which is preliminary data.</text>
</comment>
<proteinExistence type="predicted"/>
<dbReference type="AlphaFoldDB" id="A0A0M9GMH2"/>
<dbReference type="InterPro" id="IPR018551">
    <property type="entry name" value="DUF2007"/>
</dbReference>
<dbReference type="Gene3D" id="3.30.70.790">
    <property type="entry name" value="UreE, C-terminal domain"/>
    <property type="match status" value="1"/>
</dbReference>
<dbReference type="Proteomes" id="UP000038011">
    <property type="component" value="Unassembled WGS sequence"/>
</dbReference>
<dbReference type="InterPro" id="IPR011322">
    <property type="entry name" value="N-reg_PII-like_a/b"/>
</dbReference>
<gene>
    <name evidence="2" type="ORF">SU32_09425</name>
</gene>
<protein>
    <recommendedName>
        <fullName evidence="1">DUF2007 domain-containing protein</fullName>
    </recommendedName>
</protein>
<reference evidence="2 3" key="1">
    <citation type="submission" date="2015-01" db="EMBL/GenBank/DDBJ databases">
        <title>Ahrensia donghaiensis sp. nov., a novel dimethylsulphoniopropionate-cleavage bacterium isolated from seawater and emended descriptions of the genus Ahrensia and Ahrensia kielensis.</title>
        <authorList>
            <person name="Liu J."/>
        </authorList>
    </citation>
    <scope>NUCLEOTIDE SEQUENCE [LARGE SCALE GENOMIC DNA]</scope>
    <source>
        <strain evidence="2 3">LZD062</strain>
    </source>
</reference>
<dbReference type="RefSeq" id="WP_053999231.1">
    <property type="nucleotide sequence ID" value="NZ_JXMU01000013.1"/>
</dbReference>
<name>A0A0M9GMH2_9HYPH</name>
<keyword evidence="3" id="KW-1185">Reference proteome</keyword>
<sequence>MKELLRSNNMITLSFVQSLMRDAGIECLWADQNMSTLEGSVGAIPQRILVDAAKLEEARQIIVEVGLEKELRDDA</sequence>
<evidence type="ECO:0000313" key="2">
    <source>
        <dbReference type="EMBL" id="KPB01223.1"/>
    </source>
</evidence>
<dbReference type="SUPFAM" id="SSF54913">
    <property type="entry name" value="GlnB-like"/>
    <property type="match status" value="1"/>
</dbReference>
<evidence type="ECO:0000259" key="1">
    <source>
        <dbReference type="Pfam" id="PF09413"/>
    </source>
</evidence>
<evidence type="ECO:0000313" key="3">
    <source>
        <dbReference type="Proteomes" id="UP000038011"/>
    </source>
</evidence>
<dbReference type="Pfam" id="PF09413">
    <property type="entry name" value="DUF2007"/>
    <property type="match status" value="1"/>
</dbReference>
<dbReference type="STRING" id="1514904.SU32_09425"/>
<organism evidence="2 3">
    <name type="scientific">Ahrensia marina</name>
    <dbReference type="NCBI Taxonomy" id="1514904"/>
    <lineage>
        <taxon>Bacteria</taxon>
        <taxon>Pseudomonadati</taxon>
        <taxon>Pseudomonadota</taxon>
        <taxon>Alphaproteobacteria</taxon>
        <taxon>Hyphomicrobiales</taxon>
        <taxon>Ahrensiaceae</taxon>
        <taxon>Ahrensia</taxon>
    </lineage>
</organism>
<accession>A0A0M9GMH2</accession>
<dbReference type="EMBL" id="JXMU01000013">
    <property type="protein sequence ID" value="KPB01223.1"/>
    <property type="molecule type" value="Genomic_DNA"/>
</dbReference>